<feature type="non-terminal residue" evidence="2">
    <location>
        <position position="45"/>
    </location>
</feature>
<reference evidence="2 3" key="1">
    <citation type="submission" date="2013-11" db="EMBL/GenBank/DDBJ databases">
        <title>Genome sequencing of Stegodyphus mimosarum.</title>
        <authorList>
            <person name="Bechsgaard J."/>
        </authorList>
    </citation>
    <scope>NUCLEOTIDE SEQUENCE [LARGE SCALE GENOMIC DNA]</scope>
</reference>
<proteinExistence type="predicted"/>
<keyword evidence="1" id="KW-0812">Transmembrane</keyword>
<gene>
    <name evidence="2" type="ORF">X975_15794</name>
</gene>
<dbReference type="EMBL" id="KK121069">
    <property type="protein sequence ID" value="KFM79657.1"/>
    <property type="molecule type" value="Genomic_DNA"/>
</dbReference>
<keyword evidence="3" id="KW-1185">Reference proteome</keyword>
<evidence type="ECO:0000313" key="2">
    <source>
        <dbReference type="EMBL" id="KFM79657.1"/>
    </source>
</evidence>
<evidence type="ECO:0000256" key="1">
    <source>
        <dbReference type="SAM" id="Phobius"/>
    </source>
</evidence>
<feature type="transmembrane region" description="Helical" evidence="1">
    <location>
        <begin position="12"/>
        <end position="32"/>
    </location>
</feature>
<keyword evidence="1" id="KW-0472">Membrane</keyword>
<name>A0A087UQL8_STEMI</name>
<evidence type="ECO:0000313" key="3">
    <source>
        <dbReference type="Proteomes" id="UP000054359"/>
    </source>
</evidence>
<keyword evidence="1" id="KW-1133">Transmembrane helix</keyword>
<organism evidence="2 3">
    <name type="scientific">Stegodyphus mimosarum</name>
    <name type="common">African social velvet spider</name>
    <dbReference type="NCBI Taxonomy" id="407821"/>
    <lineage>
        <taxon>Eukaryota</taxon>
        <taxon>Metazoa</taxon>
        <taxon>Ecdysozoa</taxon>
        <taxon>Arthropoda</taxon>
        <taxon>Chelicerata</taxon>
        <taxon>Arachnida</taxon>
        <taxon>Araneae</taxon>
        <taxon>Araneomorphae</taxon>
        <taxon>Entelegynae</taxon>
        <taxon>Eresoidea</taxon>
        <taxon>Eresidae</taxon>
        <taxon>Stegodyphus</taxon>
    </lineage>
</organism>
<protein>
    <submittedName>
        <fullName evidence="2">Uncharacterized protein</fullName>
    </submittedName>
</protein>
<accession>A0A087UQL8</accession>
<dbReference type="AlphaFoldDB" id="A0A087UQL8"/>
<sequence>MTLCHRKKEILCMGTLSYIAFNSFSVITLHSFQHCMKEFLYSHFC</sequence>
<dbReference type="Proteomes" id="UP000054359">
    <property type="component" value="Unassembled WGS sequence"/>
</dbReference>